<protein>
    <submittedName>
        <fullName evidence="3">Uncharacterized protein</fullName>
    </submittedName>
</protein>
<dbReference type="RefSeq" id="XP_031859855.1">
    <property type="nucleotide sequence ID" value="XM_032005848.1"/>
</dbReference>
<accession>A0A5M6BVQ5</accession>
<feature type="region of interest" description="Disordered" evidence="1">
    <location>
        <begin position="396"/>
        <end position="553"/>
    </location>
</feature>
<feature type="region of interest" description="Disordered" evidence="1">
    <location>
        <begin position="214"/>
        <end position="261"/>
    </location>
</feature>
<evidence type="ECO:0000256" key="1">
    <source>
        <dbReference type="SAM" id="MobiDB-lite"/>
    </source>
</evidence>
<evidence type="ECO:0000313" key="3">
    <source>
        <dbReference type="EMBL" id="WWD22874.1"/>
    </source>
</evidence>
<dbReference type="GeneID" id="43590000"/>
<evidence type="ECO:0000256" key="2">
    <source>
        <dbReference type="SAM" id="Phobius"/>
    </source>
</evidence>
<feature type="compositionally biased region" description="Low complexity" evidence="1">
    <location>
        <begin position="510"/>
        <end position="519"/>
    </location>
</feature>
<organism evidence="3 4">
    <name type="scientific">Kwoniella shandongensis</name>
    <dbReference type="NCBI Taxonomy" id="1734106"/>
    <lineage>
        <taxon>Eukaryota</taxon>
        <taxon>Fungi</taxon>
        <taxon>Dikarya</taxon>
        <taxon>Basidiomycota</taxon>
        <taxon>Agaricomycotina</taxon>
        <taxon>Tremellomycetes</taxon>
        <taxon>Tremellales</taxon>
        <taxon>Cryptococcaceae</taxon>
        <taxon>Kwoniella</taxon>
    </lineage>
</organism>
<proteinExistence type="predicted"/>
<feature type="compositionally biased region" description="Polar residues" evidence="1">
    <location>
        <begin position="491"/>
        <end position="503"/>
    </location>
</feature>
<feature type="transmembrane region" description="Helical" evidence="2">
    <location>
        <begin position="65"/>
        <end position="88"/>
    </location>
</feature>
<feature type="compositionally biased region" description="Polar residues" evidence="1">
    <location>
        <begin position="396"/>
        <end position="407"/>
    </location>
</feature>
<sequence length="553" mass="60223">MSSSSLLPLLAVGGIWYYLSLQGSATNTIWLTLNVLDTFRALRTIRPNGRRIGSNTRKKAMRETLICWIVYVVGTMVEPIVSTLFGWIPFYSPVRVVVCGFFLITRLASSISFYSTFLAPLLKSYETPIDLTFLLFQSLAVLIVYYGIQLPLSLLWTPISRLQHIVPVVNKLSAIFSSSPSEERRISDVRPTSRLSLDAVTAFDDLRARLLSPGPRVPGSILHQQPPTPRQTPKPKSKTPIHPAQPIIVISPSPPSSPPLPPRLPHIKINAVAGPSTPRRRRAGDLDTVSDEHLKQPKVNAIRRSPRKRTPTTSREDSVEILDHVRVEALKTHTSSSAARRGVDATVSHTRQPDEEEGKITTKDKRKAEAVLDEVIKPSASLASRKRSVQNLIDLTVPTTDPGQSMPQPLPRSRLGPPSRRVVSVSRSTTSTALEGPAPKSKSQAAASSRSSSAVPRSTSTTLAKPTTSTAKTKEPRSRSTTSRSVRSGGLDSTTGPASTATSKPRARAKAMPAATTKKAVVDDMDVEDGKKVGEKRKVGEVQSGRKRVKKGD</sequence>
<feature type="transmembrane region" description="Helical" evidence="2">
    <location>
        <begin position="15"/>
        <end position="36"/>
    </location>
</feature>
<keyword evidence="4" id="KW-1185">Reference proteome</keyword>
<dbReference type="InterPro" id="IPR004345">
    <property type="entry name" value="TB2_DP1_HVA22"/>
</dbReference>
<dbReference type="KEGG" id="ksn:43590000"/>
<evidence type="ECO:0000313" key="4">
    <source>
        <dbReference type="Proteomes" id="UP000322225"/>
    </source>
</evidence>
<dbReference type="AlphaFoldDB" id="A0A5M6BVQ5"/>
<feature type="compositionally biased region" description="Basic and acidic residues" evidence="1">
    <location>
        <begin position="528"/>
        <end position="540"/>
    </location>
</feature>
<feature type="transmembrane region" description="Helical" evidence="2">
    <location>
        <begin position="94"/>
        <end position="119"/>
    </location>
</feature>
<feature type="compositionally biased region" description="Basic and acidic residues" evidence="1">
    <location>
        <begin position="314"/>
        <end position="331"/>
    </location>
</feature>
<dbReference type="Proteomes" id="UP000322225">
    <property type="component" value="Chromosome 14"/>
</dbReference>
<feature type="compositionally biased region" description="Low complexity" evidence="1">
    <location>
        <begin position="419"/>
        <end position="471"/>
    </location>
</feature>
<feature type="compositionally biased region" description="Low complexity" evidence="1">
    <location>
        <begin position="479"/>
        <end position="488"/>
    </location>
</feature>
<gene>
    <name evidence="3" type="ORF">CI109_107369</name>
</gene>
<feature type="region of interest" description="Disordered" evidence="1">
    <location>
        <begin position="273"/>
        <end position="365"/>
    </location>
</feature>
<reference evidence="3" key="2">
    <citation type="submission" date="2024-01" db="EMBL/GenBank/DDBJ databases">
        <title>Comparative genomics of Cryptococcus and Kwoniella reveals pathogenesis evolution and contrasting modes of karyotype evolution via chromosome fusion or intercentromeric recombination.</title>
        <authorList>
            <person name="Coelho M.A."/>
            <person name="David-Palma M."/>
            <person name="Shea T."/>
            <person name="Bowers K."/>
            <person name="McGinley-Smith S."/>
            <person name="Mohammad A.W."/>
            <person name="Gnirke A."/>
            <person name="Yurkov A.M."/>
            <person name="Nowrousian M."/>
            <person name="Sun S."/>
            <person name="Cuomo C.A."/>
            <person name="Heitman J."/>
        </authorList>
    </citation>
    <scope>NUCLEOTIDE SEQUENCE</scope>
    <source>
        <strain evidence="3">CBS 12478</strain>
    </source>
</reference>
<keyword evidence="2" id="KW-1133">Transmembrane helix</keyword>
<dbReference type="EMBL" id="CP144064">
    <property type="protein sequence ID" value="WWD22874.1"/>
    <property type="molecule type" value="Genomic_DNA"/>
</dbReference>
<keyword evidence="2" id="KW-0812">Transmembrane</keyword>
<feature type="transmembrane region" description="Helical" evidence="2">
    <location>
        <begin position="131"/>
        <end position="148"/>
    </location>
</feature>
<name>A0A5M6BVQ5_9TREE</name>
<keyword evidence="2" id="KW-0472">Membrane</keyword>
<feature type="compositionally biased region" description="Pro residues" evidence="1">
    <location>
        <begin position="252"/>
        <end position="261"/>
    </location>
</feature>
<reference evidence="3" key="1">
    <citation type="submission" date="2017-08" db="EMBL/GenBank/DDBJ databases">
        <authorList>
            <person name="Cuomo C."/>
            <person name="Billmyre B."/>
            <person name="Heitman J."/>
        </authorList>
    </citation>
    <scope>NUCLEOTIDE SEQUENCE</scope>
    <source>
        <strain evidence="3">CBS 12478</strain>
    </source>
</reference>
<dbReference type="OrthoDB" id="434647at2759"/>
<dbReference type="Pfam" id="PF03134">
    <property type="entry name" value="TB2_DP1_HVA22"/>
    <property type="match status" value="1"/>
</dbReference>